<proteinExistence type="predicted"/>
<reference evidence="2" key="1">
    <citation type="submission" date="2020-10" db="EMBL/GenBank/DDBJ databases">
        <authorList>
            <person name="Gilroy R."/>
        </authorList>
    </citation>
    <scope>NUCLEOTIDE SEQUENCE</scope>
    <source>
        <strain evidence="2">ChiW25-3613</strain>
    </source>
</reference>
<evidence type="ECO:0000313" key="2">
    <source>
        <dbReference type="EMBL" id="HIR39514.1"/>
    </source>
</evidence>
<name>A0A9D1AGD8_9FIRM</name>
<gene>
    <name evidence="2" type="ORF">IAB90_03935</name>
</gene>
<reference evidence="2" key="2">
    <citation type="journal article" date="2021" name="PeerJ">
        <title>Extensive microbial diversity within the chicken gut microbiome revealed by metagenomics and culture.</title>
        <authorList>
            <person name="Gilroy R."/>
            <person name="Ravi A."/>
            <person name="Getino M."/>
            <person name="Pursley I."/>
            <person name="Horton D.L."/>
            <person name="Alikhan N.F."/>
            <person name="Baker D."/>
            <person name="Gharbi K."/>
            <person name="Hall N."/>
            <person name="Watson M."/>
            <person name="Adriaenssens E.M."/>
            <person name="Foster-Nyarko E."/>
            <person name="Jarju S."/>
            <person name="Secka A."/>
            <person name="Antonio M."/>
            <person name="Oren A."/>
            <person name="Chaudhuri R.R."/>
            <person name="La Ragione R."/>
            <person name="Hildebrand F."/>
            <person name="Pallen M.J."/>
        </authorList>
    </citation>
    <scope>NUCLEOTIDE SEQUENCE</scope>
    <source>
        <strain evidence="2">ChiW25-3613</strain>
    </source>
</reference>
<organism evidence="2 3">
    <name type="scientific">Candidatus Coproplasma stercoripullorum</name>
    <dbReference type="NCBI Taxonomy" id="2840751"/>
    <lineage>
        <taxon>Bacteria</taxon>
        <taxon>Bacillati</taxon>
        <taxon>Bacillota</taxon>
        <taxon>Clostridia</taxon>
        <taxon>Eubacteriales</taxon>
        <taxon>Candidatus Coproplasma</taxon>
    </lineage>
</organism>
<sequence>MEISDITIELMFDRIKSLEKQISLLQNEIGELKDKISAIENADNARAETNANAPATPTNKRDTTKYMLGGNVYLKNRLVLAVVRDYAAKHPYITRQELKTVFDKTLQGSIGVVENEEIAKLRSDYEVRFFTKPEETLTLADGRMYVCTQWGILNIPKFVARAKKLGYEIIEIKS</sequence>
<evidence type="ECO:0000313" key="3">
    <source>
        <dbReference type="Proteomes" id="UP000824179"/>
    </source>
</evidence>
<dbReference type="Proteomes" id="UP000824179">
    <property type="component" value="Unassembled WGS sequence"/>
</dbReference>
<feature type="coiled-coil region" evidence="1">
    <location>
        <begin position="8"/>
        <end position="42"/>
    </location>
</feature>
<dbReference type="EMBL" id="DVHB01000069">
    <property type="protein sequence ID" value="HIR39514.1"/>
    <property type="molecule type" value="Genomic_DNA"/>
</dbReference>
<comment type="caution">
    <text evidence="2">The sequence shown here is derived from an EMBL/GenBank/DDBJ whole genome shotgun (WGS) entry which is preliminary data.</text>
</comment>
<evidence type="ECO:0000256" key="1">
    <source>
        <dbReference type="SAM" id="Coils"/>
    </source>
</evidence>
<keyword evidence="1" id="KW-0175">Coiled coil</keyword>
<dbReference type="AlphaFoldDB" id="A0A9D1AGD8"/>
<protein>
    <submittedName>
        <fullName evidence="2">Uncharacterized protein</fullName>
    </submittedName>
</protein>
<accession>A0A9D1AGD8</accession>